<evidence type="ECO:0000313" key="1">
    <source>
        <dbReference type="EMBL" id="ACV34668.1"/>
    </source>
</evidence>
<proteinExistence type="predicted"/>
<accession>C7RSF5</accession>
<dbReference type="STRING" id="522306.CAP2UW1_1344"/>
<dbReference type="eggNOG" id="COG0827">
    <property type="taxonomic scope" value="Bacteria"/>
</dbReference>
<dbReference type="SUPFAM" id="SSF53335">
    <property type="entry name" value="S-adenosyl-L-methionine-dependent methyltransferases"/>
    <property type="match status" value="1"/>
</dbReference>
<organism evidence="1">
    <name type="scientific">Accumulibacter regalis</name>
    <dbReference type="NCBI Taxonomy" id="522306"/>
    <lineage>
        <taxon>Bacteria</taxon>
        <taxon>Pseudomonadati</taxon>
        <taxon>Pseudomonadota</taxon>
        <taxon>Betaproteobacteria</taxon>
        <taxon>Candidatus Accumulibacter</taxon>
    </lineage>
</organism>
<reference evidence="1" key="2">
    <citation type="submission" date="2009-09" db="EMBL/GenBank/DDBJ databases">
        <title>Complete sequence of chromosome of Candidatus Accumulibacter phosphatis clade IIA str. UW-1.</title>
        <authorList>
            <consortium name="US DOE Joint Genome Institute"/>
            <person name="Martin H.G."/>
            <person name="Ivanova N."/>
            <person name="Kunin V."/>
            <person name="Warnecke F."/>
            <person name="Barry K."/>
            <person name="He S."/>
            <person name="Salamov A."/>
            <person name="Szeto E."/>
            <person name="Dalin E."/>
            <person name="Pangilinan J.L."/>
            <person name="Lapidus A."/>
            <person name="Lowry S."/>
            <person name="Kyrpides N.C."/>
            <person name="McMahon K.D."/>
            <person name="Hugenholtz P."/>
        </authorList>
    </citation>
    <scope>NUCLEOTIDE SEQUENCE [LARGE SCALE GENOMIC DNA]</scope>
    <source>
        <strain evidence="1">UW-1</strain>
    </source>
</reference>
<dbReference type="KEGG" id="app:CAP2UW1_1344"/>
<sequence>MNISIYTVVYSPEQLEQAATCLVLDNTRNERPDWREYWPIRHFLLTHPLEDDRYYGFFSPRFAEKTGLSTQQVIDFILASPPQTDAVLFSPQVDVGAFFPNVFVGEDQADPGFLETCQRFVNNVGLDLDLSSVAMDSSTIVFSNYIVARAGFWRVWFALAERLYEIAEQGTGELRDRLAQPTNYREGVQRKVFLMERLASLILVTNPGLRTRAFNPFALAWSMQLHRFRDEAIICDALKIADRRSDFPEYRALYEKLRQRVILSALAVDTLGKLRSDPLAGTLNSEVLGLLPASLRCIAEIGAEDKQLSLAYCDANKDTEWISLAASILRRPEQELAPNAWDACILDGILERQADPAAALASLKTALTAEGVLVATFQNAQHWRYQARLALGDTSTHPAGEAIGDRRFTRAEVFRLLDQCGYRVDTGVARVYDPPEAARYLANIRSMALLSGGDPDTAAEDARILQYVVRAVVKR</sequence>
<dbReference type="AlphaFoldDB" id="C7RSF5"/>
<dbReference type="HOGENOM" id="CLU_574434_0_0_4"/>
<dbReference type="Gene3D" id="3.40.50.150">
    <property type="entry name" value="Vaccinia Virus protein VP39"/>
    <property type="match status" value="1"/>
</dbReference>
<gene>
    <name evidence="1" type="ordered locus">CAP2UW1_1344</name>
</gene>
<protein>
    <submittedName>
        <fullName evidence="1">Uncharacterized protein</fullName>
    </submittedName>
</protein>
<reference evidence="1" key="1">
    <citation type="submission" date="2009-08" db="EMBL/GenBank/DDBJ databases">
        <authorList>
            <consortium name="US DOE Joint Genome Institute"/>
            <person name="Lucas S."/>
            <person name="Copeland A."/>
            <person name="Lapidus A."/>
            <person name="Glavina del Rio T."/>
            <person name="Dalin E."/>
            <person name="Tice H."/>
            <person name="Bruce D."/>
            <person name="Barry K."/>
            <person name="Pitluck S."/>
            <person name="Lowry S."/>
            <person name="Larimer F."/>
            <person name="Land M."/>
            <person name="Hauser L."/>
            <person name="Kyrpides N."/>
            <person name="Ivanova N."/>
            <person name="McMahon K.D."/>
            <person name="Hugenholtz P."/>
        </authorList>
    </citation>
    <scope>NUCLEOTIDE SEQUENCE</scope>
    <source>
        <strain evidence="1">UW-1</strain>
    </source>
</reference>
<dbReference type="EMBL" id="CP001715">
    <property type="protein sequence ID" value="ACV34668.1"/>
    <property type="molecule type" value="Genomic_DNA"/>
</dbReference>
<dbReference type="InterPro" id="IPR029063">
    <property type="entry name" value="SAM-dependent_MTases_sf"/>
</dbReference>
<name>C7RSF5_ACCRE</name>
<dbReference type="eggNOG" id="COG5010">
    <property type="taxonomic scope" value="Bacteria"/>
</dbReference>